<dbReference type="RefSeq" id="XP_009162679.1">
    <property type="nucleotide sequence ID" value="XM_009164415.1"/>
</dbReference>
<sequence length="403" mass="45467">MSYSCHSGDGLLLLLQAARKLENEDTIQRPCYSDGWDHRPNTRANTDHKYVVQHNYGYNASKRPIAGPRKESVCCTFSTITLLGRRAHLRACMETLKEHLNFDNDMPRITMLAVLKKATTTIQYLRQRKQCLETCEDNEKQRYAQLVKRRIALRKKLEEKKSRFLKLQSWRERNRNCSECSITTTSSDDSELDLQLRSAHTASHGPSSPNRHPFDPFSRGENASVGVGCVLSNNKHVSPLGSSTRFPSGIDHFDASSSDSGFDEITIGSSGKTSPDGSLMPYCVSEAPSMIPTRLPVICTQSSFRQPPTPMVPTERELVCQDKRLHCGGAIHTSLCIVEVAPLRRRYTEDVNERRISNAEARQVVLGSPAVDELLTLHELRWLWHVLRMLQGRLSDFSLPALC</sequence>
<evidence type="ECO:0008006" key="4">
    <source>
        <dbReference type="Google" id="ProtNLM"/>
    </source>
</evidence>
<protein>
    <recommendedName>
        <fullName evidence="4">BHLH domain-containing protein</fullName>
    </recommendedName>
</protein>
<evidence type="ECO:0000256" key="1">
    <source>
        <dbReference type="SAM" id="MobiDB-lite"/>
    </source>
</evidence>
<keyword evidence="3" id="KW-1185">Reference proteome</keyword>
<dbReference type="AlphaFoldDB" id="A0A075AC64"/>
<dbReference type="Gene3D" id="4.10.280.10">
    <property type="entry name" value="Helix-loop-helix DNA-binding domain"/>
    <property type="match status" value="1"/>
</dbReference>
<dbReference type="SUPFAM" id="SSF47459">
    <property type="entry name" value="HLH, helix-loop-helix DNA-binding domain"/>
    <property type="match status" value="1"/>
</dbReference>
<organism evidence="2 3">
    <name type="scientific">Opisthorchis viverrini</name>
    <name type="common">Southeast Asian liver fluke</name>
    <dbReference type="NCBI Taxonomy" id="6198"/>
    <lineage>
        <taxon>Eukaryota</taxon>
        <taxon>Metazoa</taxon>
        <taxon>Spiralia</taxon>
        <taxon>Lophotrochozoa</taxon>
        <taxon>Platyhelminthes</taxon>
        <taxon>Trematoda</taxon>
        <taxon>Digenea</taxon>
        <taxon>Opisthorchiida</taxon>
        <taxon>Opisthorchiata</taxon>
        <taxon>Opisthorchiidae</taxon>
        <taxon>Opisthorchis</taxon>
    </lineage>
</organism>
<dbReference type="EMBL" id="KL596624">
    <property type="protein sequence ID" value="KER33470.1"/>
    <property type="molecule type" value="Genomic_DNA"/>
</dbReference>
<feature type="region of interest" description="Disordered" evidence="1">
    <location>
        <begin position="199"/>
        <end position="218"/>
    </location>
</feature>
<dbReference type="Proteomes" id="UP000054324">
    <property type="component" value="Unassembled WGS sequence"/>
</dbReference>
<dbReference type="CTD" id="20314775"/>
<evidence type="ECO:0000313" key="2">
    <source>
        <dbReference type="EMBL" id="KER33470.1"/>
    </source>
</evidence>
<proteinExistence type="predicted"/>
<name>A0A075AC64_OPIVI</name>
<accession>A0A075AC64</accession>
<dbReference type="KEGG" id="ovi:T265_00587"/>
<dbReference type="InterPro" id="IPR036638">
    <property type="entry name" value="HLH_DNA-bd_sf"/>
</dbReference>
<dbReference type="STRING" id="6198.A0A075AC64"/>
<feature type="compositionally biased region" description="Polar residues" evidence="1">
    <location>
        <begin position="199"/>
        <end position="210"/>
    </location>
</feature>
<gene>
    <name evidence="2" type="ORF">T265_00587</name>
</gene>
<dbReference type="GO" id="GO:0046983">
    <property type="term" value="F:protein dimerization activity"/>
    <property type="evidence" value="ECO:0007669"/>
    <property type="project" value="InterPro"/>
</dbReference>
<reference evidence="2 3" key="1">
    <citation type="submission" date="2013-11" db="EMBL/GenBank/DDBJ databases">
        <title>Opisthorchis viverrini - life in the bile duct.</title>
        <authorList>
            <person name="Young N.D."/>
            <person name="Nagarajan N."/>
            <person name="Lin S.J."/>
            <person name="Korhonen P.K."/>
            <person name="Jex A.R."/>
            <person name="Hall R.S."/>
            <person name="Safavi-Hemami H."/>
            <person name="Kaewkong W."/>
            <person name="Bertrand D."/>
            <person name="Gao S."/>
            <person name="Seet Q."/>
            <person name="Wongkham S."/>
            <person name="Teh B.T."/>
            <person name="Wongkham C."/>
            <person name="Intapan P.M."/>
            <person name="Maleewong W."/>
            <person name="Yang X."/>
            <person name="Hu M."/>
            <person name="Wang Z."/>
            <person name="Hofmann A."/>
            <person name="Sternberg P.W."/>
            <person name="Tan P."/>
            <person name="Wang J."/>
            <person name="Gasser R.B."/>
        </authorList>
    </citation>
    <scope>NUCLEOTIDE SEQUENCE [LARGE SCALE GENOMIC DNA]</scope>
</reference>
<dbReference type="GeneID" id="20314775"/>
<evidence type="ECO:0000313" key="3">
    <source>
        <dbReference type="Proteomes" id="UP000054324"/>
    </source>
</evidence>
<dbReference type="OrthoDB" id="5920083at2759"/>